<dbReference type="Proteomes" id="UP001054801">
    <property type="component" value="Chromosome"/>
</dbReference>
<proteinExistence type="inferred from homology"/>
<evidence type="ECO:0000313" key="4">
    <source>
        <dbReference type="EMBL" id="UJS24040.1"/>
    </source>
</evidence>
<dbReference type="InterPro" id="IPR050808">
    <property type="entry name" value="Phage_Integrase"/>
</dbReference>
<dbReference type="Pfam" id="PF13356">
    <property type="entry name" value="Arm-DNA-bind_3"/>
    <property type="match status" value="1"/>
</dbReference>
<reference evidence="4" key="1">
    <citation type="journal article" date="2022" name="Microorganisms">
        <title>Two New Species of Filamentous Sulfur Bacteria of the Genus Thiothrix, Thiothrix winogradskyi sp. nov. and 'Candidatus Thiothrix sulfatifontis' sp. nov.</title>
        <authorList>
            <person name="Ravin N.V."/>
            <person name="Rossetti S."/>
            <person name="Beletsky A.V."/>
            <person name="Kadnikov V.V."/>
            <person name="Rudenko T.S."/>
            <person name="Smolyakov D.D."/>
            <person name="Moskvitina M.I."/>
            <person name="Gureeva M.V."/>
            <person name="Mardanov A.V."/>
            <person name="Grabovich M.Y."/>
        </authorList>
    </citation>
    <scope>NUCLEOTIDE SEQUENCE</scope>
    <source>
        <strain evidence="4">CT3</strain>
    </source>
</reference>
<keyword evidence="4" id="KW-0238">DNA-binding</keyword>
<dbReference type="PANTHER" id="PTHR30629">
    <property type="entry name" value="PROPHAGE INTEGRASE"/>
    <property type="match status" value="1"/>
</dbReference>
<evidence type="ECO:0000256" key="1">
    <source>
        <dbReference type="ARBA" id="ARBA00008857"/>
    </source>
</evidence>
<dbReference type="GO" id="GO:0003677">
    <property type="term" value="F:DNA binding"/>
    <property type="evidence" value="ECO:0007669"/>
    <property type="project" value="UniProtKB-KW"/>
</dbReference>
<name>A0ABY3SXC6_9GAMM</name>
<gene>
    <name evidence="4" type="ORF">L2Y54_19235</name>
</gene>
<keyword evidence="2" id="KW-0229">DNA integration</keyword>
<accession>A0ABY3SXC6</accession>
<sequence length="112" mass="12744">MKRSLNDTAVKNAKPKDKEYKLSDGGGLYLLVKPNGSKLWHYKYKLQKEKVLSIGSYPEISLKDARLLHEEARALWARGVDPSQHKPHPGNEVMKAYVIRQVREKLTTGGML</sequence>
<organism evidence="4 5">
    <name type="scientific">Thiothrix winogradskyi</name>
    <dbReference type="NCBI Taxonomy" id="96472"/>
    <lineage>
        <taxon>Bacteria</taxon>
        <taxon>Pseudomonadati</taxon>
        <taxon>Pseudomonadota</taxon>
        <taxon>Gammaproteobacteria</taxon>
        <taxon>Thiotrichales</taxon>
        <taxon>Thiotrichaceae</taxon>
        <taxon>Thiothrix</taxon>
    </lineage>
</organism>
<dbReference type="Gene3D" id="3.30.160.390">
    <property type="entry name" value="Integrase, DNA-binding domain"/>
    <property type="match status" value="1"/>
</dbReference>
<feature type="domain" description="Integrase DNA-binding" evidence="3">
    <location>
        <begin position="5"/>
        <end position="86"/>
    </location>
</feature>
<dbReference type="PANTHER" id="PTHR30629:SF2">
    <property type="entry name" value="PROPHAGE INTEGRASE INTS-RELATED"/>
    <property type="match status" value="1"/>
</dbReference>
<dbReference type="EMBL" id="CP091244">
    <property type="protein sequence ID" value="UJS24040.1"/>
    <property type="molecule type" value="Genomic_DNA"/>
</dbReference>
<protein>
    <submittedName>
        <fullName evidence="4">Arm DNA-binding domain-containing protein</fullName>
    </submittedName>
</protein>
<evidence type="ECO:0000256" key="2">
    <source>
        <dbReference type="ARBA" id="ARBA00022908"/>
    </source>
</evidence>
<evidence type="ECO:0000313" key="5">
    <source>
        <dbReference type="Proteomes" id="UP001054801"/>
    </source>
</evidence>
<dbReference type="RefSeq" id="WP_236498298.1">
    <property type="nucleotide sequence ID" value="NZ_CP091244.1"/>
</dbReference>
<dbReference type="InterPro" id="IPR025166">
    <property type="entry name" value="Integrase_DNA_bind_dom"/>
</dbReference>
<keyword evidence="5" id="KW-1185">Reference proteome</keyword>
<evidence type="ECO:0000259" key="3">
    <source>
        <dbReference type="Pfam" id="PF13356"/>
    </source>
</evidence>
<dbReference type="InterPro" id="IPR038488">
    <property type="entry name" value="Integrase_DNA-bd_sf"/>
</dbReference>
<comment type="similarity">
    <text evidence="1">Belongs to the 'phage' integrase family.</text>
</comment>